<protein>
    <submittedName>
        <fullName evidence="1">Uncharacterized protein YggE</fullName>
    </submittedName>
</protein>
<reference evidence="1 2" key="1">
    <citation type="submission" date="2021-01" db="EMBL/GenBank/DDBJ databases">
        <title>Genomic Encyclopedia of Type Strains, Phase IV (KMG-IV): sequencing the most valuable type-strain genomes for metagenomic binning, comparative biology and taxonomic classification.</title>
        <authorList>
            <person name="Goeker M."/>
        </authorList>
    </citation>
    <scope>NUCLEOTIDE SEQUENCE [LARGE SCALE GENOMIC DNA]</scope>
    <source>
        <strain evidence="1 2">DSM 24436</strain>
    </source>
</reference>
<accession>A0ABS2MN76</accession>
<organism evidence="1 2">
    <name type="scientific">Fusibacter tunisiensis</name>
    <dbReference type="NCBI Taxonomy" id="1008308"/>
    <lineage>
        <taxon>Bacteria</taxon>
        <taxon>Bacillati</taxon>
        <taxon>Bacillota</taxon>
        <taxon>Clostridia</taxon>
        <taxon>Eubacteriales</taxon>
        <taxon>Eubacteriales Family XII. Incertae Sedis</taxon>
        <taxon>Fusibacter</taxon>
    </lineage>
</organism>
<dbReference type="InterPro" id="IPR007497">
    <property type="entry name" value="SIMPL/DUF541"/>
</dbReference>
<dbReference type="RefSeq" id="WP_204661441.1">
    <property type="nucleotide sequence ID" value="NZ_JAFBDT010000001.1"/>
</dbReference>
<comment type="caution">
    <text evidence="1">The sequence shown here is derived from an EMBL/GenBank/DDBJ whole genome shotgun (WGS) entry which is preliminary data.</text>
</comment>
<sequence length="247" mass="26727">MKRKMISVLSIGLVLMMSLGIATFNMPFYPSGAESETEASRVVTVSGKGEIVVVPDMAQISIGVQTKNLDASGAQNENAKLMDQVIAALHKHAVAEKDIKTTGYSLYQTYDYDSDGKRSDPYYVSSNTVTVTLRDIDKVGTLIDATTTAGANSINNIRFMLEDDSEYYQEALKLAMENAKGKAEAILSTFDRSPGLPKSISESSSGGRLYLEYSPDKAMAESYSNVETPIEAGEITVSASVSVTYDY</sequence>
<dbReference type="PANTHER" id="PTHR34387:SF2">
    <property type="entry name" value="SLR1258 PROTEIN"/>
    <property type="match status" value="1"/>
</dbReference>
<name>A0ABS2MN76_9FIRM</name>
<gene>
    <name evidence="1" type="ORF">JOC49_000286</name>
</gene>
<dbReference type="Pfam" id="PF04402">
    <property type="entry name" value="SIMPL"/>
    <property type="match status" value="1"/>
</dbReference>
<dbReference type="EMBL" id="JAFBDT010000001">
    <property type="protein sequence ID" value="MBM7560777.1"/>
    <property type="molecule type" value="Genomic_DNA"/>
</dbReference>
<dbReference type="Gene3D" id="3.30.110.170">
    <property type="entry name" value="Protein of unknown function (DUF541), domain 1"/>
    <property type="match status" value="1"/>
</dbReference>
<keyword evidence="2" id="KW-1185">Reference proteome</keyword>
<dbReference type="InterPro" id="IPR052022">
    <property type="entry name" value="26kDa_periplasmic_antigen"/>
</dbReference>
<proteinExistence type="predicted"/>
<dbReference type="Proteomes" id="UP000767854">
    <property type="component" value="Unassembled WGS sequence"/>
</dbReference>
<dbReference type="Gene3D" id="3.30.70.2970">
    <property type="entry name" value="Protein of unknown function (DUF541), domain 2"/>
    <property type="match status" value="1"/>
</dbReference>
<evidence type="ECO:0000313" key="1">
    <source>
        <dbReference type="EMBL" id="MBM7560777.1"/>
    </source>
</evidence>
<evidence type="ECO:0000313" key="2">
    <source>
        <dbReference type="Proteomes" id="UP000767854"/>
    </source>
</evidence>
<dbReference type="PANTHER" id="PTHR34387">
    <property type="entry name" value="SLR1258 PROTEIN"/>
    <property type="match status" value="1"/>
</dbReference>